<dbReference type="Pfam" id="PF13715">
    <property type="entry name" value="CarbopepD_reg_2"/>
    <property type="match status" value="1"/>
</dbReference>
<dbReference type="RefSeq" id="WP_301190752.1">
    <property type="nucleotide sequence ID" value="NZ_JAPDPJ010000025.1"/>
</dbReference>
<dbReference type="PANTHER" id="PTHR10579">
    <property type="entry name" value="CALCIUM-ACTIVATED CHLORIDE CHANNEL REGULATOR"/>
    <property type="match status" value="1"/>
</dbReference>
<dbReference type="InterPro" id="IPR036465">
    <property type="entry name" value="vWFA_dom_sf"/>
</dbReference>
<proteinExistence type="predicted"/>
<feature type="domain" description="VWFA" evidence="1">
    <location>
        <begin position="263"/>
        <end position="437"/>
    </location>
</feature>
<keyword evidence="3" id="KW-1185">Reference proteome</keyword>
<sequence length="639" mass="70946">MKNLSSIILGLIMSVFIMQEVSATKIISGVVYDNNQQVLVGVSVMEKGTRNGTVTNVEGKYQLEVSDDAKILVFSFIGMQTKEVKINQKLTIDVVMEPDLNSINEITVADDELELEECIVVGYGVQKKSVVTGSVSTCVLPGRVPHYNYQPVPQMQEDYAFVKANQFLDPNNDPLSTFSVDVDRASYSNIRRFLNGGNLPPKDAIRIEEMINYFNYSYDGPKDEKPFAVHHEVVECPWNKSHYLMKVALQGKKIEKENLPPSNIVFLLDVSGSMDSPQKLPLLKSALKMLVNELRDEDKVSIVVYAGAAGVVLVPTSGKEKVKIISALDNLSAGGSTAGGAGLKLAYKLASENFIKDGNNRIVLATDGDFNVGLSSNQEMERLIESERDKGIYITVAGFGMGNYKDSKMEIIADKGNGNYFYIDNFLEAKKALVEEFGGTLFTIAKDVKLQLEFNPQHVAGYRLIGYENRLLNKEDFNNDKVDAGEIGAGHTVTALYEIIPVGAKDVGSYLPTTDPLKYQKEKQRKQITAPKDYSDELLTVKLRYKLPSQNNSSLMVVPIKNKVINITNASSDFKVAASVAAWGMKLKNENYVNNTSIKDIVEWAENSDYNDKMGYFSEMIRLMKISEMLFDDPINTSQ</sequence>
<evidence type="ECO:0000259" key="1">
    <source>
        <dbReference type="PROSITE" id="PS50234"/>
    </source>
</evidence>
<name>A0AAE3SFK5_9BACT</name>
<dbReference type="InterPro" id="IPR022156">
    <property type="entry name" value="Uncharacterised_YfbK_N"/>
</dbReference>
<evidence type="ECO:0000313" key="2">
    <source>
        <dbReference type="EMBL" id="MCW3787187.1"/>
    </source>
</evidence>
<organism evidence="2 3">
    <name type="scientific">Plebeiibacterium sediminum</name>
    <dbReference type="NCBI Taxonomy" id="2992112"/>
    <lineage>
        <taxon>Bacteria</taxon>
        <taxon>Pseudomonadati</taxon>
        <taxon>Bacteroidota</taxon>
        <taxon>Bacteroidia</taxon>
        <taxon>Marinilabiliales</taxon>
        <taxon>Marinilabiliaceae</taxon>
        <taxon>Plebeiibacterium</taxon>
    </lineage>
</organism>
<comment type="caution">
    <text evidence="2">The sequence shown here is derived from an EMBL/GenBank/DDBJ whole genome shotgun (WGS) entry which is preliminary data.</text>
</comment>
<dbReference type="PANTHER" id="PTHR10579:SF43">
    <property type="entry name" value="ZINC FINGER (C3HC4-TYPE RING FINGER) FAMILY PROTEIN"/>
    <property type="match status" value="1"/>
</dbReference>
<dbReference type="CDD" id="cd01465">
    <property type="entry name" value="vWA_subgroup"/>
    <property type="match status" value="1"/>
</dbReference>
<dbReference type="Gene3D" id="2.60.40.1120">
    <property type="entry name" value="Carboxypeptidase-like, regulatory domain"/>
    <property type="match status" value="1"/>
</dbReference>
<protein>
    <submittedName>
        <fullName evidence="2">von Willebrand factor type A domain-containing protein</fullName>
    </submittedName>
</protein>
<dbReference type="EMBL" id="JAPDPJ010000025">
    <property type="protein sequence ID" value="MCW3787187.1"/>
    <property type="molecule type" value="Genomic_DNA"/>
</dbReference>
<dbReference type="InterPro" id="IPR051266">
    <property type="entry name" value="CLCR"/>
</dbReference>
<dbReference type="SUPFAM" id="SSF49464">
    <property type="entry name" value="Carboxypeptidase regulatory domain-like"/>
    <property type="match status" value="1"/>
</dbReference>
<dbReference type="Pfam" id="PF00092">
    <property type="entry name" value="VWA"/>
    <property type="match status" value="1"/>
</dbReference>
<dbReference type="InterPro" id="IPR008969">
    <property type="entry name" value="CarboxyPept-like_regulatory"/>
</dbReference>
<dbReference type="PROSITE" id="PS50234">
    <property type="entry name" value="VWFA"/>
    <property type="match status" value="1"/>
</dbReference>
<dbReference type="InterPro" id="IPR021908">
    <property type="entry name" value="YfbK_C"/>
</dbReference>
<dbReference type="Proteomes" id="UP001209229">
    <property type="component" value="Unassembled WGS sequence"/>
</dbReference>
<dbReference type="SMART" id="SM00327">
    <property type="entry name" value="VWA"/>
    <property type="match status" value="1"/>
</dbReference>
<accession>A0AAE3SFK5</accession>
<gene>
    <name evidence="2" type="ORF">OM075_11950</name>
</gene>
<dbReference type="Pfam" id="PF12450">
    <property type="entry name" value="vWF_A"/>
    <property type="match status" value="1"/>
</dbReference>
<evidence type="ECO:0000313" key="3">
    <source>
        <dbReference type="Proteomes" id="UP001209229"/>
    </source>
</evidence>
<dbReference type="Pfam" id="PF12034">
    <property type="entry name" value="YfbK_C"/>
    <property type="match status" value="1"/>
</dbReference>
<dbReference type="InterPro" id="IPR002035">
    <property type="entry name" value="VWF_A"/>
</dbReference>
<reference evidence="2" key="1">
    <citation type="submission" date="2022-10" db="EMBL/GenBank/DDBJ databases">
        <authorList>
            <person name="Yu W.X."/>
        </authorList>
    </citation>
    <scope>NUCLEOTIDE SEQUENCE</scope>
    <source>
        <strain evidence="2">AAT</strain>
    </source>
</reference>
<dbReference type="SUPFAM" id="SSF53300">
    <property type="entry name" value="vWA-like"/>
    <property type="match status" value="1"/>
</dbReference>
<dbReference type="AlphaFoldDB" id="A0AAE3SFK5"/>
<dbReference type="Gene3D" id="3.40.50.410">
    <property type="entry name" value="von Willebrand factor, type A domain"/>
    <property type="match status" value="1"/>
</dbReference>